<name>A0A2W2GRK2_9ACTN</name>
<evidence type="ECO:0000256" key="1">
    <source>
        <dbReference type="SAM" id="MobiDB-lite"/>
    </source>
</evidence>
<keyword evidence="3" id="KW-1185">Reference proteome</keyword>
<dbReference type="Proteomes" id="UP000248544">
    <property type="component" value="Unassembled WGS sequence"/>
</dbReference>
<dbReference type="AlphaFoldDB" id="A0A2W2GRK2"/>
<feature type="compositionally biased region" description="Basic and acidic residues" evidence="1">
    <location>
        <begin position="435"/>
        <end position="452"/>
    </location>
</feature>
<feature type="region of interest" description="Disordered" evidence="1">
    <location>
        <begin position="55"/>
        <end position="452"/>
    </location>
</feature>
<reference evidence="2 3" key="1">
    <citation type="submission" date="2018-01" db="EMBL/GenBank/DDBJ databases">
        <title>Draft genome sequence of Sphaerisporangium sp. 7K107.</title>
        <authorList>
            <person name="Sahin N."/>
            <person name="Saygin H."/>
            <person name="Ay H."/>
        </authorList>
    </citation>
    <scope>NUCLEOTIDE SEQUENCE [LARGE SCALE GENOMIC DNA]</scope>
    <source>
        <strain evidence="2 3">7K107</strain>
    </source>
</reference>
<accession>A0A2W2GRK2</accession>
<evidence type="ECO:0000313" key="2">
    <source>
        <dbReference type="EMBL" id="PZG39948.1"/>
    </source>
</evidence>
<organism evidence="2 3">
    <name type="scientific">Spongiactinospora gelatinilytica</name>
    <dbReference type="NCBI Taxonomy" id="2666298"/>
    <lineage>
        <taxon>Bacteria</taxon>
        <taxon>Bacillati</taxon>
        <taxon>Actinomycetota</taxon>
        <taxon>Actinomycetes</taxon>
        <taxon>Streptosporangiales</taxon>
        <taxon>Streptosporangiaceae</taxon>
        <taxon>Spongiactinospora</taxon>
    </lineage>
</organism>
<proteinExistence type="predicted"/>
<gene>
    <name evidence="2" type="ORF">C1I98_22925</name>
</gene>
<sequence>MLRVTWHDGTLVLSLWRGEMCTASFRMPLEDVGRLIDTLDDGYVEAGGDQLVESGQHAVQPQEGEHYSGDYPETGHYARPRQDDYAADYQGGEDDYQGGHYPEQETQVAPPIAAEERPQRGGGPSDVLVARGTPGPDKLVASYNTTSDAVPRENLIVGDSPPYGRQPAGTDPAYHPDPAYQDSGYPDTGYPGGSDTGYHSGPDAGYPSDTGYQNAPDLGYAGGSDLGYQSDTGYQTAPDTGYAGGGDTGYRTAPDAGYAGGGDTGYQPLPDPGYAEGRETGYQPAPPGGARRGRGTGGPATDPYGFSASEVDDHAAYAESSQPPAGQGDYGDRYGTQPDAYSAEQYSTSPDQHGRQIPHPDPYGTSGYGDDDPGYGGGERGRRYQEEDPQGYSGVDPDDPLGIGAQGRPEGDDYYQPDAQPPRQYPNDSLFATGERLRPEQGHDPRDDRRDW</sequence>
<dbReference type="EMBL" id="POUA01000195">
    <property type="protein sequence ID" value="PZG39948.1"/>
    <property type="molecule type" value="Genomic_DNA"/>
</dbReference>
<comment type="caution">
    <text evidence="2">The sequence shown here is derived from an EMBL/GenBank/DDBJ whole genome shotgun (WGS) entry which is preliminary data.</text>
</comment>
<protein>
    <submittedName>
        <fullName evidence="2">Uncharacterized protein</fullName>
    </submittedName>
</protein>
<evidence type="ECO:0000313" key="3">
    <source>
        <dbReference type="Proteomes" id="UP000248544"/>
    </source>
</evidence>